<evidence type="ECO:0000313" key="2">
    <source>
        <dbReference type="Proteomes" id="UP000793456"/>
    </source>
</evidence>
<reference evidence="1" key="1">
    <citation type="submission" date="2018-11" db="EMBL/GenBank/DDBJ databases">
        <title>The sequence and de novo assembly of Larimichthys crocea genome using PacBio and Hi-C technologies.</title>
        <authorList>
            <person name="Xu P."/>
            <person name="Chen B."/>
            <person name="Zhou Z."/>
            <person name="Ke Q."/>
            <person name="Wu Y."/>
            <person name="Bai H."/>
            <person name="Pu F."/>
        </authorList>
    </citation>
    <scope>NUCLEOTIDE SEQUENCE</scope>
    <source>
        <tissue evidence="1">Muscle</tissue>
    </source>
</reference>
<proteinExistence type="predicted"/>
<gene>
    <name evidence="1" type="ORF">E3U43_010281</name>
</gene>
<sequence>MIHLMLPKMIHLMLQRPILSAPLKTTPSMPQRTIPSTPQRMIPSMPQRTTPSTLQKTILSRPQRMILSTPQKMTHSVPQKMIPSPHQHQHPLKKTHSQHQHQHPLKMTPSLLLQLRLKKILLQAPTTPPKEDPFSAPSKPTTDDPFASPTTPPKEEAVPSSPPRDDASDPFNAPPLNSPQGSADAWGAPASSPPATGEDPWGAPSAPSGTKGGDPWGDGTSASSPIGNSSGFGDASDAWGAPAAAPVSTDDAWGSPAPPPDTSPSSDPFGDGASKKGDPWGAPSNGTGVQTTLEKETHKKTASFLGSAGASLVDLDDLFSSNPKPQQRPLANTFATQAQAIGAFKARGPVVRSGAVTGVSLPETSAPFCAPFGSTLAPSFGAPPPTFGAANLASEPPLFQLPSHTAGVSYSGLNILQAAPLCSATGMVQSSVSVGGGPQVGFNMNPQYGGGVVQSGSLEGNPLADPFLLGMGQSGFFGGNHQALGGSTPQAGGGVPLQPQLLSGSGMGDTANQNNNPFLF</sequence>
<accession>A0ACD3REW8</accession>
<organism evidence="1 2">
    <name type="scientific">Larimichthys crocea</name>
    <name type="common">Large yellow croaker</name>
    <name type="synonym">Pseudosciaena crocea</name>
    <dbReference type="NCBI Taxonomy" id="215358"/>
    <lineage>
        <taxon>Eukaryota</taxon>
        <taxon>Metazoa</taxon>
        <taxon>Chordata</taxon>
        <taxon>Craniata</taxon>
        <taxon>Vertebrata</taxon>
        <taxon>Euteleostomi</taxon>
        <taxon>Actinopterygii</taxon>
        <taxon>Neopterygii</taxon>
        <taxon>Teleostei</taxon>
        <taxon>Neoteleostei</taxon>
        <taxon>Acanthomorphata</taxon>
        <taxon>Eupercaria</taxon>
        <taxon>Sciaenidae</taxon>
        <taxon>Larimichthys</taxon>
    </lineage>
</organism>
<keyword evidence="2" id="KW-1185">Reference proteome</keyword>
<name>A0ACD3REW8_LARCR</name>
<evidence type="ECO:0000313" key="1">
    <source>
        <dbReference type="EMBL" id="TMS17955.1"/>
    </source>
</evidence>
<comment type="caution">
    <text evidence="1">The sequence shown here is derived from an EMBL/GenBank/DDBJ whole genome shotgun (WGS) entry which is preliminary data.</text>
</comment>
<protein>
    <submittedName>
        <fullName evidence="1">Uncharacterized protein</fullName>
    </submittedName>
</protein>
<dbReference type="EMBL" id="CM011679">
    <property type="protein sequence ID" value="TMS17955.1"/>
    <property type="molecule type" value="Genomic_DNA"/>
</dbReference>
<dbReference type="Proteomes" id="UP000793456">
    <property type="component" value="Chromosome VI"/>
</dbReference>